<proteinExistence type="predicted"/>
<name>A0AAU8B1L2_9CAUD</name>
<evidence type="ECO:0000313" key="1">
    <source>
        <dbReference type="EMBL" id="XCD06184.1"/>
    </source>
</evidence>
<dbReference type="EMBL" id="PP511642">
    <property type="protein sequence ID" value="XCD06184.1"/>
    <property type="molecule type" value="Genomic_DNA"/>
</dbReference>
<protein>
    <submittedName>
        <fullName evidence="1">Uncharacterized protein</fullName>
    </submittedName>
</protein>
<accession>A0AAU8B1L2</accession>
<reference evidence="1" key="1">
    <citation type="submission" date="2024-03" db="EMBL/GenBank/DDBJ databases">
        <title>Diverse circular DNA viruses in blood, oral, and fecal samples of captive lemurs.</title>
        <authorList>
            <person name="Paietta E.N."/>
            <person name="Kraberger S."/>
            <person name="Lund M.C."/>
            <person name="Custer J.M."/>
            <person name="Vargas K.M."/>
            <person name="Ehmke E.E."/>
            <person name="Yoder A.D."/>
            <person name="Varsani A."/>
        </authorList>
    </citation>
    <scope>NUCLEOTIDE SEQUENCE</scope>
    <source>
        <strain evidence="1">Duke_25FS_5</strain>
    </source>
</reference>
<organism evidence="1">
    <name type="scientific">Dulem virus 29</name>
    <dbReference type="NCBI Taxonomy" id="3145747"/>
    <lineage>
        <taxon>Viruses</taxon>
        <taxon>Duplodnaviria</taxon>
        <taxon>Heunggongvirae</taxon>
        <taxon>Uroviricota</taxon>
        <taxon>Caudoviricetes</taxon>
    </lineage>
</organism>
<sequence length="85" mass="9929">MTIDEFMRDIAPKMRPGWVAMDFDGDWYWYLDKPTMEDDFYSAINFCIESEDIDWETTNIISLESIEEIATKALKEIEGCGKSTD</sequence>